<protein>
    <submittedName>
        <fullName evidence="1">Uncharacterized protein</fullName>
    </submittedName>
</protein>
<evidence type="ECO:0000313" key="1">
    <source>
        <dbReference type="EMBL" id="SDX24603.1"/>
    </source>
</evidence>
<dbReference type="Proteomes" id="UP000182573">
    <property type="component" value="Unassembled WGS sequence"/>
</dbReference>
<name>A0A1H3A4R3_HALVA</name>
<organism evidence="1 2">
    <name type="scientific">Haloarcula vallismortis</name>
    <name type="common">Halobacterium vallismortis</name>
    <dbReference type="NCBI Taxonomy" id="28442"/>
    <lineage>
        <taxon>Archaea</taxon>
        <taxon>Methanobacteriati</taxon>
        <taxon>Methanobacteriota</taxon>
        <taxon>Stenosarchaea group</taxon>
        <taxon>Halobacteria</taxon>
        <taxon>Halobacteriales</taxon>
        <taxon>Haloarculaceae</taxon>
        <taxon>Haloarcula</taxon>
    </lineage>
</organism>
<accession>A0A1H3A4R3</accession>
<sequence length="29" mass="3173">MIPVRSVEGLSSIIFQYLAGITDHVILLS</sequence>
<dbReference type="AlphaFoldDB" id="A0A1H3A4R3"/>
<evidence type="ECO:0000313" key="2">
    <source>
        <dbReference type="Proteomes" id="UP000182573"/>
    </source>
</evidence>
<reference evidence="1 2" key="1">
    <citation type="submission" date="2016-10" db="EMBL/GenBank/DDBJ databases">
        <authorList>
            <person name="de Groot N.N."/>
        </authorList>
    </citation>
    <scope>NUCLEOTIDE SEQUENCE [LARGE SCALE GENOMIC DNA]</scope>
    <source>
        <strain evidence="1 2">DSM 3756</strain>
    </source>
</reference>
<gene>
    <name evidence="1" type="ORF">SAMN05443574_12138</name>
</gene>
<dbReference type="EMBL" id="FNOF01000021">
    <property type="protein sequence ID" value="SDX24603.1"/>
    <property type="molecule type" value="Genomic_DNA"/>
</dbReference>
<proteinExistence type="predicted"/>